<dbReference type="AlphaFoldDB" id="A0A917A1S5"/>
<keyword evidence="1" id="KW-1277">Toxin-antitoxin system</keyword>
<reference evidence="2" key="1">
    <citation type="journal article" date="2014" name="Int. J. Syst. Evol. Microbiol.">
        <title>Complete genome sequence of Corynebacterium casei LMG S-19264T (=DSM 44701T), isolated from a smear-ripened cheese.</title>
        <authorList>
            <consortium name="US DOE Joint Genome Institute (JGI-PGF)"/>
            <person name="Walter F."/>
            <person name="Albersmeier A."/>
            <person name="Kalinowski J."/>
            <person name="Ruckert C."/>
        </authorList>
    </citation>
    <scope>NUCLEOTIDE SEQUENCE</scope>
    <source>
        <strain evidence="2">CGMCC 1.15519</strain>
    </source>
</reference>
<keyword evidence="3" id="KW-1185">Reference proteome</keyword>
<accession>A0A917A1S5</accession>
<organism evidence="2 3">
    <name type="scientific">Sandarakinorhabdus glacialis</name>
    <dbReference type="NCBI Taxonomy" id="1614636"/>
    <lineage>
        <taxon>Bacteria</taxon>
        <taxon>Pseudomonadati</taxon>
        <taxon>Pseudomonadota</taxon>
        <taxon>Alphaproteobacteria</taxon>
        <taxon>Sphingomonadales</taxon>
        <taxon>Sphingosinicellaceae</taxon>
        <taxon>Sandarakinorhabdus</taxon>
    </lineage>
</organism>
<dbReference type="Gene3D" id="3.30.2310.20">
    <property type="entry name" value="RelE-like"/>
    <property type="match status" value="1"/>
</dbReference>
<name>A0A917A1S5_9SPHN</name>
<sequence>MTRPVLWSRDALDDLKKQLVYIAGTNPVAASRVVDRLRKAAAQLEDFATGRPGRVAGTYEKSVTGLPYVIAYEIVPRDTGEVVAILRVIHTARDWPEETWPSD</sequence>
<evidence type="ECO:0000313" key="3">
    <source>
        <dbReference type="Proteomes" id="UP000635071"/>
    </source>
</evidence>
<evidence type="ECO:0000256" key="1">
    <source>
        <dbReference type="ARBA" id="ARBA00022649"/>
    </source>
</evidence>
<dbReference type="InterPro" id="IPR035093">
    <property type="entry name" value="RelE/ParE_toxin_dom_sf"/>
</dbReference>
<reference evidence="2" key="2">
    <citation type="submission" date="2020-09" db="EMBL/GenBank/DDBJ databases">
        <authorList>
            <person name="Sun Q."/>
            <person name="Zhou Y."/>
        </authorList>
    </citation>
    <scope>NUCLEOTIDE SEQUENCE</scope>
    <source>
        <strain evidence="2">CGMCC 1.15519</strain>
    </source>
</reference>
<dbReference type="InterPro" id="IPR007712">
    <property type="entry name" value="RelE/ParE_toxin"/>
</dbReference>
<comment type="caution">
    <text evidence="2">The sequence shown here is derived from an EMBL/GenBank/DDBJ whole genome shotgun (WGS) entry which is preliminary data.</text>
</comment>
<proteinExistence type="predicted"/>
<dbReference type="RefSeq" id="WP_188764445.1">
    <property type="nucleotide sequence ID" value="NZ_BMJM01000023.1"/>
</dbReference>
<dbReference type="EMBL" id="BMJM01000023">
    <property type="protein sequence ID" value="GGE22503.1"/>
    <property type="molecule type" value="Genomic_DNA"/>
</dbReference>
<gene>
    <name evidence="2" type="ORF">GCM10011529_31360</name>
</gene>
<dbReference type="Pfam" id="PF05016">
    <property type="entry name" value="ParE_toxin"/>
    <property type="match status" value="1"/>
</dbReference>
<dbReference type="Proteomes" id="UP000635071">
    <property type="component" value="Unassembled WGS sequence"/>
</dbReference>
<protein>
    <submittedName>
        <fullName evidence="2">Plasmid stabilization protein</fullName>
    </submittedName>
</protein>
<evidence type="ECO:0000313" key="2">
    <source>
        <dbReference type="EMBL" id="GGE22503.1"/>
    </source>
</evidence>